<dbReference type="PANTHER" id="PTHR30046:SF2">
    <property type="entry name" value="YOP PROTEINS TRANSLOCATION LIPOPROTEIN J"/>
    <property type="match status" value="1"/>
</dbReference>
<dbReference type="Gene3D" id="3.30.300.30">
    <property type="match status" value="1"/>
</dbReference>
<dbReference type="PANTHER" id="PTHR30046">
    <property type="entry name" value="FLAGELLAR M-RING PROTEIN"/>
    <property type="match status" value="1"/>
</dbReference>
<dbReference type="InterPro" id="IPR003282">
    <property type="entry name" value="T3SS_SctJ"/>
</dbReference>
<evidence type="ECO:0000256" key="8">
    <source>
        <dbReference type="RuleBase" id="RU364102"/>
    </source>
</evidence>
<evidence type="ECO:0000256" key="3">
    <source>
        <dbReference type="ARBA" id="ARBA00022729"/>
    </source>
</evidence>
<evidence type="ECO:0000256" key="2">
    <source>
        <dbReference type="ARBA" id="ARBA00009509"/>
    </source>
</evidence>
<feature type="domain" description="Flagellar M-ring N-terminal" evidence="9">
    <location>
        <begin position="33"/>
        <end position="194"/>
    </location>
</feature>
<keyword evidence="8" id="KW-1133">Transmembrane helix</keyword>
<evidence type="ECO:0000313" key="11">
    <source>
        <dbReference type="Proteomes" id="UP000221168"/>
    </source>
</evidence>
<keyword evidence="7 8" id="KW-0449">Lipoprotein</keyword>
<keyword evidence="11" id="KW-1185">Reference proteome</keyword>
<dbReference type="Pfam" id="PF01514">
    <property type="entry name" value="YscJ_FliF"/>
    <property type="match status" value="1"/>
</dbReference>
<dbReference type="InterPro" id="IPR045851">
    <property type="entry name" value="AMP-bd_C_sf"/>
</dbReference>
<dbReference type="PROSITE" id="PS51257">
    <property type="entry name" value="PROKAR_LIPOPROTEIN"/>
    <property type="match status" value="1"/>
</dbReference>
<evidence type="ECO:0000256" key="6">
    <source>
        <dbReference type="ARBA" id="ARBA00023237"/>
    </source>
</evidence>
<dbReference type="OrthoDB" id="9807026at2"/>
<dbReference type="GO" id="GO:0009279">
    <property type="term" value="C:cell outer membrane"/>
    <property type="evidence" value="ECO:0007669"/>
    <property type="project" value="UniProtKB-SubCell"/>
</dbReference>
<feature type="transmembrane region" description="Helical" evidence="8">
    <location>
        <begin position="213"/>
        <end position="235"/>
    </location>
</feature>
<comment type="similarity">
    <text evidence="2 8">Belongs to the YscJ lipoprotein family.</text>
</comment>
<dbReference type="InterPro" id="IPR006182">
    <property type="entry name" value="FliF_N_dom"/>
</dbReference>
<keyword evidence="4 8" id="KW-0472">Membrane</keyword>
<keyword evidence="6 8" id="KW-0998">Cell outer membrane</keyword>
<keyword evidence="5 8" id="KW-0564">Palmitate</keyword>
<dbReference type="PRINTS" id="PR01338">
    <property type="entry name" value="TYPE3OMKPROT"/>
</dbReference>
<evidence type="ECO:0000256" key="4">
    <source>
        <dbReference type="ARBA" id="ARBA00023136"/>
    </source>
</evidence>
<keyword evidence="3 8" id="KW-0732">Signal</keyword>
<dbReference type="NCBIfam" id="TIGR02544">
    <property type="entry name" value="III_secr_YscJ"/>
    <property type="match status" value="1"/>
</dbReference>
<gene>
    <name evidence="10" type="ORF">CSC94_14480</name>
</gene>
<reference evidence="10 11" key="1">
    <citation type="submission" date="2017-10" db="EMBL/GenBank/DDBJ databases">
        <title>Sedimentibacterium mangrovi gen. nov., sp. nov., a novel member of family Phyllobacteriacea isolated from mangrove sediment.</title>
        <authorList>
            <person name="Liao H."/>
            <person name="Tian Y."/>
        </authorList>
    </citation>
    <scope>NUCLEOTIDE SEQUENCE [LARGE SCALE GENOMIC DNA]</scope>
    <source>
        <strain evidence="10 11">X9-2-2</strain>
    </source>
</reference>
<dbReference type="RefSeq" id="WP_099307060.1">
    <property type="nucleotide sequence ID" value="NZ_PDVP01000008.1"/>
</dbReference>
<evidence type="ECO:0000259" key="9">
    <source>
        <dbReference type="Pfam" id="PF01514"/>
    </source>
</evidence>
<evidence type="ECO:0000256" key="7">
    <source>
        <dbReference type="ARBA" id="ARBA00023288"/>
    </source>
</evidence>
<comment type="subcellular location">
    <subcellularLocation>
        <location evidence="1">Cell outer membrane</location>
        <topology evidence="1">Lipid-anchor</topology>
    </subcellularLocation>
</comment>
<dbReference type="EMBL" id="PDVP01000008">
    <property type="protein sequence ID" value="PHP66481.1"/>
    <property type="molecule type" value="Genomic_DNA"/>
</dbReference>
<dbReference type="InterPro" id="IPR043427">
    <property type="entry name" value="YscJ/FliF"/>
</dbReference>
<comment type="caution">
    <text evidence="10">The sequence shown here is derived from an EMBL/GenBank/DDBJ whole genome shotgun (WGS) entry which is preliminary data.</text>
</comment>
<keyword evidence="8" id="KW-0812">Transmembrane</keyword>
<dbReference type="GO" id="GO:0009306">
    <property type="term" value="P:protein secretion"/>
    <property type="evidence" value="ECO:0007669"/>
    <property type="project" value="InterPro"/>
</dbReference>
<evidence type="ECO:0000256" key="1">
    <source>
        <dbReference type="ARBA" id="ARBA00004459"/>
    </source>
</evidence>
<dbReference type="Gene3D" id="3.30.70.1530">
    <property type="entry name" value="Hypothetical protein rpa1041"/>
    <property type="match status" value="1"/>
</dbReference>
<evidence type="ECO:0000313" key="10">
    <source>
        <dbReference type="EMBL" id="PHP66481.1"/>
    </source>
</evidence>
<dbReference type="AlphaFoldDB" id="A0A2G1QLZ4"/>
<protein>
    <recommendedName>
        <fullName evidence="8">Lipoprotein</fullName>
    </recommendedName>
</protein>
<accession>A0A2G1QLZ4</accession>
<name>A0A2G1QLZ4_9HYPH</name>
<sequence length="260" mass="27334">MGSVTRRSRRGVPALATAAVLAGALLLAGCKSEVYSGLSERDAQEIIVALSNAGIAADRVAGDAGKYSIEVDRSQLSAAITELTNQGLPRQKYGSLGDVFSSDKLVSTPFEERARFMYALNEELAASINQIAGVVSARVHLMVPETTPFEKTAPRASVFIYKAPGSDLSAIVPTIKNLVVNSMDGLKYEDVEVAIFDAAQVTGKPAITMASRLGGIATTVLMILGLAGLALFALTRVKAMGRAPRIAPGSPKIPLHGHRE</sequence>
<dbReference type="Proteomes" id="UP000221168">
    <property type="component" value="Unassembled WGS sequence"/>
</dbReference>
<evidence type="ECO:0000256" key="5">
    <source>
        <dbReference type="ARBA" id="ARBA00023139"/>
    </source>
</evidence>
<proteinExistence type="inferred from homology"/>
<organism evidence="10 11">
    <name type="scientific">Zhengella mangrovi</name>
    <dbReference type="NCBI Taxonomy" id="1982044"/>
    <lineage>
        <taxon>Bacteria</taxon>
        <taxon>Pseudomonadati</taxon>
        <taxon>Pseudomonadota</taxon>
        <taxon>Alphaproteobacteria</taxon>
        <taxon>Hyphomicrobiales</taxon>
        <taxon>Notoacmeibacteraceae</taxon>
        <taxon>Zhengella</taxon>
    </lineage>
</organism>